<name>A0AAV7JBR3_9METZ</name>
<keyword evidence="1" id="KW-0812">Transmembrane</keyword>
<proteinExistence type="predicted"/>
<reference evidence="2 3" key="1">
    <citation type="journal article" date="2023" name="BMC Biol.">
        <title>The compact genome of the sponge Oopsacas minuta (Hexactinellida) is lacking key metazoan core genes.</title>
        <authorList>
            <person name="Santini S."/>
            <person name="Schenkelaars Q."/>
            <person name="Jourda C."/>
            <person name="Duchesne M."/>
            <person name="Belahbib H."/>
            <person name="Rocher C."/>
            <person name="Selva M."/>
            <person name="Riesgo A."/>
            <person name="Vervoort M."/>
            <person name="Leys S.P."/>
            <person name="Kodjabachian L."/>
            <person name="Le Bivic A."/>
            <person name="Borchiellini C."/>
            <person name="Claverie J.M."/>
            <person name="Renard E."/>
        </authorList>
    </citation>
    <scope>NUCLEOTIDE SEQUENCE [LARGE SCALE GENOMIC DNA]</scope>
    <source>
        <strain evidence="2">SPO-2</strain>
    </source>
</reference>
<protein>
    <submittedName>
        <fullName evidence="2">Uncharacterized protein</fullName>
    </submittedName>
</protein>
<accession>A0AAV7JBR3</accession>
<feature type="transmembrane region" description="Helical" evidence="1">
    <location>
        <begin position="117"/>
        <end position="141"/>
    </location>
</feature>
<dbReference type="AlphaFoldDB" id="A0AAV7JBR3"/>
<comment type="caution">
    <text evidence="2">The sequence shown here is derived from an EMBL/GenBank/DDBJ whole genome shotgun (WGS) entry which is preliminary data.</text>
</comment>
<keyword evidence="1" id="KW-1133">Transmembrane helix</keyword>
<evidence type="ECO:0000313" key="2">
    <source>
        <dbReference type="EMBL" id="KAI6646152.1"/>
    </source>
</evidence>
<gene>
    <name evidence="2" type="ORF">LOD99_9425</name>
</gene>
<keyword evidence="3" id="KW-1185">Reference proteome</keyword>
<evidence type="ECO:0000313" key="3">
    <source>
        <dbReference type="Proteomes" id="UP001165289"/>
    </source>
</evidence>
<evidence type="ECO:0000256" key="1">
    <source>
        <dbReference type="SAM" id="Phobius"/>
    </source>
</evidence>
<keyword evidence="1" id="KW-0472">Membrane</keyword>
<dbReference type="Proteomes" id="UP001165289">
    <property type="component" value="Unassembled WGS sequence"/>
</dbReference>
<feature type="transmembrane region" description="Helical" evidence="1">
    <location>
        <begin position="48"/>
        <end position="75"/>
    </location>
</feature>
<organism evidence="2 3">
    <name type="scientific">Oopsacas minuta</name>
    <dbReference type="NCBI Taxonomy" id="111878"/>
    <lineage>
        <taxon>Eukaryota</taxon>
        <taxon>Metazoa</taxon>
        <taxon>Porifera</taxon>
        <taxon>Hexactinellida</taxon>
        <taxon>Hexasterophora</taxon>
        <taxon>Lyssacinosida</taxon>
        <taxon>Leucopsacidae</taxon>
        <taxon>Oopsacas</taxon>
    </lineage>
</organism>
<dbReference type="EMBL" id="JAKMXF010000361">
    <property type="protein sequence ID" value="KAI6646152.1"/>
    <property type="molecule type" value="Genomic_DNA"/>
</dbReference>
<sequence length="232" mass="27046">MFRIFCIGFITTLFLQLLTSVLECYFIFLFVSFDSNYNENQFLTTQVVIGIFTGLIYLITPLLYILFLWKLWFLFGKVFGKKNKYRYRIEDFKELHITPANLLNTPHHMKLPNEDRIVLCHHIVTILITSLLISGFCSQFLSLRSTTPLSLGPGDFLTKESRSVFDCDGCLEYSLYYSPITHLDPVPYPNQFTYKNPTCLDSINFYTSPISSYKQEQQVTNDDVIVTYDTTF</sequence>